<reference evidence="1 2" key="1">
    <citation type="submission" date="2015-03" db="EMBL/GenBank/DDBJ databases">
        <title>Pseudomonas fluorescens 1855-344 Genome sequencing and assembly.</title>
        <authorList>
            <person name="Eng W.W.H."/>
            <person name="Gan H.M."/>
            <person name="Savka M.A."/>
        </authorList>
    </citation>
    <scope>NUCLEOTIDE SEQUENCE [LARGE SCALE GENOMIC DNA]</scope>
    <source>
        <strain evidence="1 2">1855-344</strain>
    </source>
</reference>
<evidence type="ECO:0000313" key="1">
    <source>
        <dbReference type="EMBL" id="KKA07329.1"/>
    </source>
</evidence>
<gene>
    <name evidence="1" type="ORF">VP02_14510</name>
</gene>
<evidence type="ECO:0000313" key="2">
    <source>
        <dbReference type="Proteomes" id="UP000033662"/>
    </source>
</evidence>
<accession>A0A0F4XN38</accession>
<name>A0A0F4XN38_9PSED</name>
<dbReference type="EMBL" id="JZXC01000012">
    <property type="protein sequence ID" value="KKA07329.1"/>
    <property type="molecule type" value="Genomic_DNA"/>
</dbReference>
<protein>
    <submittedName>
        <fullName evidence="1">Uncharacterized protein</fullName>
    </submittedName>
</protein>
<dbReference type="PATRIC" id="fig|132476.4.peg.999"/>
<dbReference type="Proteomes" id="UP000033662">
    <property type="component" value="Unassembled WGS sequence"/>
</dbReference>
<sequence>MKIESMPVSSLLDHDANESVQTLESRLLAAREQAPDSKRPDPEFEHLYQLLLAMEGQGEKAIHEFLRTLRGPDGTTAAYPTAQALMAITLQVLVRLKDEGLEKSQLYKEVSGANGLAFAMDLFTKSFMRDVFQPMGDEAWEKSEW</sequence>
<dbReference type="AlphaFoldDB" id="A0A0F4XN38"/>
<organism evidence="1 2">
    <name type="scientific">Pseudomonas kilonensis</name>
    <dbReference type="NCBI Taxonomy" id="132476"/>
    <lineage>
        <taxon>Bacteria</taxon>
        <taxon>Pseudomonadati</taxon>
        <taxon>Pseudomonadota</taxon>
        <taxon>Gammaproteobacteria</taxon>
        <taxon>Pseudomonadales</taxon>
        <taxon>Pseudomonadaceae</taxon>
        <taxon>Pseudomonas</taxon>
    </lineage>
</organism>
<comment type="caution">
    <text evidence="1">The sequence shown here is derived from an EMBL/GenBank/DDBJ whole genome shotgun (WGS) entry which is preliminary data.</text>
</comment>
<proteinExistence type="predicted"/>